<feature type="transmembrane region" description="Helical" evidence="10">
    <location>
        <begin position="335"/>
        <end position="354"/>
    </location>
</feature>
<dbReference type="eggNOG" id="COG0534">
    <property type="taxonomic scope" value="Bacteria"/>
</dbReference>
<feature type="transmembrane region" description="Helical" evidence="10">
    <location>
        <begin position="299"/>
        <end position="323"/>
    </location>
</feature>
<evidence type="ECO:0000256" key="2">
    <source>
        <dbReference type="ARBA" id="ARBA00022448"/>
    </source>
</evidence>
<dbReference type="GO" id="GO:0006811">
    <property type="term" value="P:monoatomic ion transport"/>
    <property type="evidence" value="ECO:0007669"/>
    <property type="project" value="UniProtKB-KW"/>
</dbReference>
<comment type="subcellular location">
    <subcellularLocation>
        <location evidence="1">Cell membrane</location>
        <topology evidence="1">Multi-pass membrane protein</topology>
    </subcellularLocation>
</comment>
<organism evidence="11 12">
    <name type="scientific">Haliangium ochraceum (strain DSM 14365 / JCM 11303 / SMP-2)</name>
    <dbReference type="NCBI Taxonomy" id="502025"/>
    <lineage>
        <taxon>Bacteria</taxon>
        <taxon>Pseudomonadati</taxon>
        <taxon>Myxococcota</taxon>
        <taxon>Polyangia</taxon>
        <taxon>Haliangiales</taxon>
        <taxon>Kofleriaceae</taxon>
        <taxon>Haliangium</taxon>
    </lineage>
</organism>
<dbReference type="PIRSF" id="PIRSF006603">
    <property type="entry name" value="DinF"/>
    <property type="match status" value="1"/>
</dbReference>
<accession>D0LP42</accession>
<protein>
    <recommendedName>
        <fullName evidence="9">Multidrug-efflux transporter</fullName>
    </recommendedName>
</protein>
<dbReference type="HOGENOM" id="CLU_012893_5_3_7"/>
<name>D0LP42_HALO1</name>
<reference evidence="11 12" key="1">
    <citation type="journal article" date="2010" name="Stand. Genomic Sci.">
        <title>Complete genome sequence of Haliangium ochraceum type strain (SMP-2).</title>
        <authorList>
            <consortium name="US DOE Joint Genome Institute (JGI-PGF)"/>
            <person name="Ivanova N."/>
            <person name="Daum C."/>
            <person name="Lang E."/>
            <person name="Abt B."/>
            <person name="Kopitz M."/>
            <person name="Saunders E."/>
            <person name="Lapidus A."/>
            <person name="Lucas S."/>
            <person name="Glavina Del Rio T."/>
            <person name="Nolan M."/>
            <person name="Tice H."/>
            <person name="Copeland A."/>
            <person name="Cheng J.F."/>
            <person name="Chen F."/>
            <person name="Bruce D."/>
            <person name="Goodwin L."/>
            <person name="Pitluck S."/>
            <person name="Mavromatis K."/>
            <person name="Pati A."/>
            <person name="Mikhailova N."/>
            <person name="Chen A."/>
            <person name="Palaniappan K."/>
            <person name="Land M."/>
            <person name="Hauser L."/>
            <person name="Chang Y.J."/>
            <person name="Jeffries C.D."/>
            <person name="Detter J.C."/>
            <person name="Brettin T."/>
            <person name="Rohde M."/>
            <person name="Goker M."/>
            <person name="Bristow J."/>
            <person name="Markowitz V."/>
            <person name="Eisen J.A."/>
            <person name="Hugenholtz P."/>
            <person name="Kyrpides N.C."/>
            <person name="Klenk H.P."/>
        </authorList>
    </citation>
    <scope>NUCLEOTIDE SEQUENCE [LARGE SCALE GENOMIC DNA]</scope>
    <source>
        <strain evidence="12">DSM 14365 / CIP 107738 / JCM 11303 / AJ 13395 / SMP-2</strain>
    </source>
</reference>
<dbReference type="InterPro" id="IPR050222">
    <property type="entry name" value="MATE_MdtK"/>
</dbReference>
<feature type="transmembrane region" description="Helical" evidence="10">
    <location>
        <begin position="112"/>
        <end position="129"/>
    </location>
</feature>
<dbReference type="GO" id="GO:0015297">
    <property type="term" value="F:antiporter activity"/>
    <property type="evidence" value="ECO:0007669"/>
    <property type="project" value="UniProtKB-KW"/>
</dbReference>
<keyword evidence="8 10" id="KW-0472">Membrane</keyword>
<dbReference type="PANTHER" id="PTHR43298:SF2">
    <property type="entry name" value="FMN_FAD EXPORTER YEEO-RELATED"/>
    <property type="match status" value="1"/>
</dbReference>
<evidence type="ECO:0000256" key="8">
    <source>
        <dbReference type="ARBA" id="ARBA00023136"/>
    </source>
</evidence>
<evidence type="ECO:0000256" key="4">
    <source>
        <dbReference type="ARBA" id="ARBA00022475"/>
    </source>
</evidence>
<keyword evidence="12" id="KW-1185">Reference proteome</keyword>
<evidence type="ECO:0000256" key="7">
    <source>
        <dbReference type="ARBA" id="ARBA00023065"/>
    </source>
</evidence>
<dbReference type="OrthoDB" id="9789527at2"/>
<feature type="transmembrane region" description="Helical" evidence="10">
    <location>
        <begin position="228"/>
        <end position="252"/>
    </location>
</feature>
<keyword evidence="7" id="KW-0406">Ion transport</keyword>
<evidence type="ECO:0000256" key="5">
    <source>
        <dbReference type="ARBA" id="ARBA00022692"/>
    </source>
</evidence>
<feature type="transmembrane region" description="Helical" evidence="10">
    <location>
        <begin position="366"/>
        <end position="385"/>
    </location>
</feature>
<evidence type="ECO:0000256" key="10">
    <source>
        <dbReference type="SAM" id="Phobius"/>
    </source>
</evidence>
<evidence type="ECO:0000313" key="11">
    <source>
        <dbReference type="EMBL" id="ACY18868.1"/>
    </source>
</evidence>
<proteinExistence type="predicted"/>
<dbReference type="GO" id="GO:0042910">
    <property type="term" value="F:xenobiotic transmembrane transporter activity"/>
    <property type="evidence" value="ECO:0007669"/>
    <property type="project" value="InterPro"/>
</dbReference>
<feature type="transmembrane region" description="Helical" evidence="10">
    <location>
        <begin position="66"/>
        <end position="92"/>
    </location>
</feature>
<dbReference type="CDD" id="cd13133">
    <property type="entry name" value="MATE_like_7"/>
    <property type="match status" value="1"/>
</dbReference>
<feature type="transmembrane region" description="Helical" evidence="10">
    <location>
        <begin position="34"/>
        <end position="54"/>
    </location>
</feature>
<keyword evidence="6 10" id="KW-1133">Transmembrane helix</keyword>
<keyword evidence="5 10" id="KW-0812">Transmembrane</keyword>
<dbReference type="PANTHER" id="PTHR43298">
    <property type="entry name" value="MULTIDRUG RESISTANCE PROTEIN NORM-RELATED"/>
    <property type="match status" value="1"/>
</dbReference>
<dbReference type="Proteomes" id="UP000001880">
    <property type="component" value="Chromosome"/>
</dbReference>
<evidence type="ECO:0000313" key="12">
    <source>
        <dbReference type="Proteomes" id="UP000001880"/>
    </source>
</evidence>
<evidence type="ECO:0000256" key="9">
    <source>
        <dbReference type="ARBA" id="ARBA00031636"/>
    </source>
</evidence>
<dbReference type="InterPro" id="IPR002528">
    <property type="entry name" value="MATE_fam"/>
</dbReference>
<keyword evidence="4" id="KW-1003">Cell membrane</keyword>
<evidence type="ECO:0000256" key="1">
    <source>
        <dbReference type="ARBA" id="ARBA00004651"/>
    </source>
</evidence>
<feature type="transmembrane region" description="Helical" evidence="10">
    <location>
        <begin position="169"/>
        <end position="193"/>
    </location>
</feature>
<evidence type="ECO:0000256" key="6">
    <source>
        <dbReference type="ARBA" id="ARBA00022989"/>
    </source>
</evidence>
<dbReference type="KEGG" id="hoh:Hoch_6399"/>
<feature type="transmembrane region" description="Helical" evidence="10">
    <location>
        <begin position="258"/>
        <end position="278"/>
    </location>
</feature>
<dbReference type="NCBIfam" id="TIGR00797">
    <property type="entry name" value="matE"/>
    <property type="match status" value="1"/>
</dbReference>
<dbReference type="GO" id="GO:0005886">
    <property type="term" value="C:plasma membrane"/>
    <property type="evidence" value="ECO:0007669"/>
    <property type="project" value="UniProtKB-SubCell"/>
</dbReference>
<keyword evidence="3" id="KW-0050">Antiport</keyword>
<dbReference type="RefSeq" id="WP_012831460.1">
    <property type="nucleotide sequence ID" value="NC_013440.1"/>
</dbReference>
<dbReference type="AlphaFoldDB" id="D0LP42"/>
<dbReference type="EMBL" id="CP001804">
    <property type="protein sequence ID" value="ACY18868.1"/>
    <property type="molecule type" value="Genomic_DNA"/>
</dbReference>
<gene>
    <name evidence="11" type="ordered locus">Hoch_6399</name>
</gene>
<sequence>MGGMGSQNLLNLIDTYMVGRLGTASLAAVGQASALNFASIAFITGLSAGVQAMASRRLGEGRDGETAIPLNGGLVLVLCLAVPLSLLLILAAPWLVPLMMSDPEVIDIGTDYYRVRLLGMVAVGANYAFRGYWNGVSMSRLYLRTLLIMHASNVIISYVLIFGELGLPAMGATGAGLGTTISTYIGTATYFLLGMRHARGASFLHGFPSKATIKSMLRLSWPSGAQQTLFAAGMMLLFMIFGMISTDAAAAANVLLNIMLVALLPGLGLGLAAASLVGQALGRGNKDDATAWGWDVARVAIMVCGLLGMFMVVFPRPILWLFLRNQPEVLELSVLPLRIVGFTVAADAVSRVLLQAIMGAGATMLALLVSISAQWLVFLPAAYLVGPVLDFGLLGVWATQGAYAVLLSVTLALLWRSRRWASIEF</sequence>
<keyword evidence="2" id="KW-0813">Transport</keyword>
<dbReference type="STRING" id="502025.Hoch_6399"/>
<evidence type="ECO:0000256" key="3">
    <source>
        <dbReference type="ARBA" id="ARBA00022449"/>
    </source>
</evidence>
<feature type="transmembrane region" description="Helical" evidence="10">
    <location>
        <begin position="141"/>
        <end position="163"/>
    </location>
</feature>
<feature type="transmembrane region" description="Helical" evidence="10">
    <location>
        <begin position="391"/>
        <end position="415"/>
    </location>
</feature>
<dbReference type="InterPro" id="IPR048279">
    <property type="entry name" value="MdtK-like"/>
</dbReference>
<dbReference type="Pfam" id="PF01554">
    <property type="entry name" value="MatE"/>
    <property type="match status" value="2"/>
</dbReference>